<evidence type="ECO:0000256" key="2">
    <source>
        <dbReference type="PROSITE-ProRule" id="PRU00285"/>
    </source>
</evidence>
<evidence type="ECO:0000259" key="5">
    <source>
        <dbReference type="PROSITE" id="PS01031"/>
    </source>
</evidence>
<dbReference type="InterPro" id="IPR008978">
    <property type="entry name" value="HSP20-like_chaperone"/>
</dbReference>
<accession>A0AAE0MD55</accession>
<keyword evidence="1" id="KW-0346">Stress response</keyword>
<dbReference type="Pfam" id="PF00011">
    <property type="entry name" value="HSP20"/>
    <property type="match status" value="1"/>
</dbReference>
<dbReference type="InterPro" id="IPR031107">
    <property type="entry name" value="Small_HSP"/>
</dbReference>
<comment type="similarity">
    <text evidence="2 3">Belongs to the small heat shock protein (HSP20) family.</text>
</comment>
<feature type="region of interest" description="Disordered" evidence="4">
    <location>
        <begin position="138"/>
        <end position="193"/>
    </location>
</feature>
<dbReference type="AlphaFoldDB" id="A0AAE0MD55"/>
<dbReference type="Gene3D" id="2.60.40.790">
    <property type="match status" value="1"/>
</dbReference>
<name>A0AAE0MD55_9PEZI</name>
<dbReference type="PROSITE" id="PS01031">
    <property type="entry name" value="SHSP"/>
    <property type="match status" value="1"/>
</dbReference>
<reference evidence="6" key="1">
    <citation type="journal article" date="2023" name="Mol. Phylogenet. Evol.">
        <title>Genome-scale phylogeny and comparative genomics of the fungal order Sordariales.</title>
        <authorList>
            <person name="Hensen N."/>
            <person name="Bonometti L."/>
            <person name="Westerberg I."/>
            <person name="Brannstrom I.O."/>
            <person name="Guillou S."/>
            <person name="Cros-Aarteil S."/>
            <person name="Calhoun S."/>
            <person name="Haridas S."/>
            <person name="Kuo A."/>
            <person name="Mondo S."/>
            <person name="Pangilinan J."/>
            <person name="Riley R."/>
            <person name="LaButti K."/>
            <person name="Andreopoulos B."/>
            <person name="Lipzen A."/>
            <person name="Chen C."/>
            <person name="Yan M."/>
            <person name="Daum C."/>
            <person name="Ng V."/>
            <person name="Clum A."/>
            <person name="Steindorff A."/>
            <person name="Ohm R.A."/>
            <person name="Martin F."/>
            <person name="Silar P."/>
            <person name="Natvig D.O."/>
            <person name="Lalanne C."/>
            <person name="Gautier V."/>
            <person name="Ament-Velasquez S.L."/>
            <person name="Kruys A."/>
            <person name="Hutchinson M.I."/>
            <person name="Powell A.J."/>
            <person name="Barry K."/>
            <person name="Miller A.N."/>
            <person name="Grigoriev I.V."/>
            <person name="Debuchy R."/>
            <person name="Gladieux P."/>
            <person name="Hiltunen Thoren M."/>
            <person name="Johannesson H."/>
        </authorList>
    </citation>
    <scope>NUCLEOTIDE SEQUENCE</scope>
    <source>
        <strain evidence="6">CBS 118394</strain>
    </source>
</reference>
<comment type="caution">
    <text evidence="6">The sequence shown here is derived from an EMBL/GenBank/DDBJ whole genome shotgun (WGS) entry which is preliminary data.</text>
</comment>
<dbReference type="PANTHER" id="PTHR11527">
    <property type="entry name" value="HEAT-SHOCK PROTEIN 20 FAMILY MEMBER"/>
    <property type="match status" value="1"/>
</dbReference>
<evidence type="ECO:0000313" key="6">
    <source>
        <dbReference type="EMBL" id="KAK3326674.1"/>
    </source>
</evidence>
<dbReference type="Proteomes" id="UP001283341">
    <property type="component" value="Unassembled WGS sequence"/>
</dbReference>
<feature type="domain" description="SHSP" evidence="5">
    <location>
        <begin position="89"/>
        <end position="245"/>
    </location>
</feature>
<protein>
    <submittedName>
        <fullName evidence="6">HSP20-like chaperone</fullName>
    </submittedName>
</protein>
<evidence type="ECO:0000256" key="3">
    <source>
        <dbReference type="RuleBase" id="RU003616"/>
    </source>
</evidence>
<evidence type="ECO:0000256" key="1">
    <source>
        <dbReference type="ARBA" id="ARBA00023016"/>
    </source>
</evidence>
<dbReference type="CDD" id="cd06464">
    <property type="entry name" value="ACD_sHsps-like"/>
    <property type="match status" value="1"/>
</dbReference>
<reference evidence="6" key="2">
    <citation type="submission" date="2023-06" db="EMBL/GenBank/DDBJ databases">
        <authorList>
            <consortium name="Lawrence Berkeley National Laboratory"/>
            <person name="Haridas S."/>
            <person name="Hensen N."/>
            <person name="Bonometti L."/>
            <person name="Westerberg I."/>
            <person name="Brannstrom I.O."/>
            <person name="Guillou S."/>
            <person name="Cros-Aarteil S."/>
            <person name="Calhoun S."/>
            <person name="Kuo A."/>
            <person name="Mondo S."/>
            <person name="Pangilinan J."/>
            <person name="Riley R."/>
            <person name="Labutti K."/>
            <person name="Andreopoulos B."/>
            <person name="Lipzen A."/>
            <person name="Chen C."/>
            <person name="Yanf M."/>
            <person name="Daum C."/>
            <person name="Ng V."/>
            <person name="Clum A."/>
            <person name="Steindorff A."/>
            <person name="Ohm R."/>
            <person name="Martin F."/>
            <person name="Silar P."/>
            <person name="Natvig D."/>
            <person name="Lalanne C."/>
            <person name="Gautier V."/>
            <person name="Ament-Velasquez S.L."/>
            <person name="Kruys A."/>
            <person name="Hutchinson M.I."/>
            <person name="Powell A.J."/>
            <person name="Barry K."/>
            <person name="Miller A.N."/>
            <person name="Grigoriev I.V."/>
            <person name="Debuchy R."/>
            <person name="Gladieux P."/>
            <person name="Thoren M.H."/>
            <person name="Johannesson H."/>
        </authorList>
    </citation>
    <scope>NUCLEOTIDE SEQUENCE</scope>
    <source>
        <strain evidence="6">CBS 118394</strain>
    </source>
</reference>
<gene>
    <name evidence="6" type="ORF">B0H66DRAFT_551483</name>
</gene>
<organism evidence="6 7">
    <name type="scientific">Apodospora peruviana</name>
    <dbReference type="NCBI Taxonomy" id="516989"/>
    <lineage>
        <taxon>Eukaryota</taxon>
        <taxon>Fungi</taxon>
        <taxon>Dikarya</taxon>
        <taxon>Ascomycota</taxon>
        <taxon>Pezizomycotina</taxon>
        <taxon>Sordariomycetes</taxon>
        <taxon>Sordariomycetidae</taxon>
        <taxon>Sordariales</taxon>
        <taxon>Lasiosphaeriaceae</taxon>
        <taxon>Apodospora</taxon>
    </lineage>
</organism>
<sequence length="245" mass="27090">MRVCRNVLPTRIIPTVQQSAARRSLNTLTSKQSRHRNNDMSLWHPRTLSGLAHPTSAPGFSGLFRMLDDFEKYAQSQVGAFGGTPTTGSGGLMITPKFDVTEHDKDYVLQGELPGVPTENVEIEFTDPQTLVIRGHAEREHTAGDPSLARIGGAADTKKIESGGDKKKQPSAESKKTEKKEGGDSKEESAPKYWLSERSFGEFSRVFNFPSSVDQDKVEAKFRDGILDIKVPKMERKGTRKITLS</sequence>
<keyword evidence="7" id="KW-1185">Reference proteome</keyword>
<evidence type="ECO:0000256" key="4">
    <source>
        <dbReference type="SAM" id="MobiDB-lite"/>
    </source>
</evidence>
<feature type="compositionally biased region" description="Basic and acidic residues" evidence="4">
    <location>
        <begin position="156"/>
        <end position="190"/>
    </location>
</feature>
<feature type="compositionally biased region" description="Polar residues" evidence="4">
    <location>
        <begin position="22"/>
        <end position="31"/>
    </location>
</feature>
<proteinExistence type="inferred from homology"/>
<dbReference type="InterPro" id="IPR002068">
    <property type="entry name" value="A-crystallin/Hsp20_dom"/>
</dbReference>
<evidence type="ECO:0000313" key="7">
    <source>
        <dbReference type="Proteomes" id="UP001283341"/>
    </source>
</evidence>
<feature type="region of interest" description="Disordered" evidence="4">
    <location>
        <begin position="22"/>
        <end position="42"/>
    </location>
</feature>
<dbReference type="EMBL" id="JAUEDM010000002">
    <property type="protein sequence ID" value="KAK3326674.1"/>
    <property type="molecule type" value="Genomic_DNA"/>
</dbReference>
<dbReference type="SUPFAM" id="SSF49764">
    <property type="entry name" value="HSP20-like chaperones"/>
    <property type="match status" value="1"/>
</dbReference>